<proteinExistence type="inferred from homology"/>
<evidence type="ECO:0000256" key="4">
    <source>
        <dbReference type="ARBA" id="ARBA00022827"/>
    </source>
</evidence>
<dbReference type="PANTHER" id="PTHR11552:SF147">
    <property type="entry name" value="CHOLINE DEHYDROGENASE, MITOCHONDRIAL"/>
    <property type="match status" value="1"/>
</dbReference>
<feature type="binding site" evidence="5">
    <location>
        <position position="90"/>
    </location>
    <ligand>
        <name>FAD</name>
        <dbReference type="ChEBI" id="CHEBI:57692"/>
    </ligand>
</feature>
<gene>
    <name evidence="8" type="ORF">EA655_06350</name>
</gene>
<evidence type="ECO:0000259" key="6">
    <source>
        <dbReference type="Pfam" id="PF00732"/>
    </source>
</evidence>
<protein>
    <submittedName>
        <fullName evidence="8">Glucose-methanol-choline oxidoreductase</fullName>
    </submittedName>
</protein>
<accession>A0A4Q8M739</accession>
<comment type="similarity">
    <text evidence="2">Belongs to the GMC oxidoreductase family.</text>
</comment>
<feature type="binding site" evidence="5">
    <location>
        <begin position="499"/>
        <end position="500"/>
    </location>
    <ligand>
        <name>FAD</name>
        <dbReference type="ChEBI" id="CHEBI:57692"/>
    </ligand>
</feature>
<feature type="domain" description="Glucose-methanol-choline oxidoreductase C-terminal" evidence="7">
    <location>
        <begin position="370"/>
        <end position="553"/>
    </location>
</feature>
<feature type="domain" description="Glucose-methanol-choline oxidoreductase N-terminal" evidence="6">
    <location>
        <begin position="5"/>
        <end position="304"/>
    </location>
</feature>
<dbReference type="AlphaFoldDB" id="A0A4Q8M739"/>
<dbReference type="OrthoDB" id="9785276at2"/>
<dbReference type="InterPro" id="IPR012132">
    <property type="entry name" value="GMC_OxRdtase"/>
</dbReference>
<evidence type="ECO:0000256" key="2">
    <source>
        <dbReference type="ARBA" id="ARBA00010790"/>
    </source>
</evidence>
<dbReference type="RefSeq" id="WP_130533901.1">
    <property type="nucleotide sequence ID" value="NZ_SHMG01000003.1"/>
</dbReference>
<dbReference type="Gene3D" id="3.50.50.60">
    <property type="entry name" value="FAD/NAD(P)-binding domain"/>
    <property type="match status" value="2"/>
</dbReference>
<dbReference type="PANTHER" id="PTHR11552">
    <property type="entry name" value="GLUCOSE-METHANOL-CHOLINE GMC OXIDOREDUCTASE"/>
    <property type="match status" value="1"/>
</dbReference>
<dbReference type="GO" id="GO:0050660">
    <property type="term" value="F:flavin adenine dinucleotide binding"/>
    <property type="evidence" value="ECO:0007669"/>
    <property type="project" value="InterPro"/>
</dbReference>
<evidence type="ECO:0000259" key="7">
    <source>
        <dbReference type="Pfam" id="PF05199"/>
    </source>
</evidence>
<organism evidence="8 9">
    <name type="scientific">Pseudoxanthomonas winnipegensis</name>
    <dbReference type="NCBI Taxonomy" id="2480810"/>
    <lineage>
        <taxon>Bacteria</taxon>
        <taxon>Pseudomonadati</taxon>
        <taxon>Pseudomonadota</taxon>
        <taxon>Gammaproteobacteria</taxon>
        <taxon>Lysobacterales</taxon>
        <taxon>Lysobacteraceae</taxon>
        <taxon>Pseudoxanthomonas</taxon>
    </lineage>
</organism>
<keyword evidence="3" id="KW-0285">Flavoprotein</keyword>
<evidence type="ECO:0000313" key="8">
    <source>
        <dbReference type="EMBL" id="TAA44549.1"/>
    </source>
</evidence>
<dbReference type="SUPFAM" id="SSF54373">
    <property type="entry name" value="FAD-linked reductases, C-terminal domain"/>
    <property type="match status" value="1"/>
</dbReference>
<dbReference type="PIRSF" id="PIRSF000137">
    <property type="entry name" value="Alcohol_oxidase"/>
    <property type="match status" value="1"/>
</dbReference>
<dbReference type="InterPro" id="IPR000172">
    <property type="entry name" value="GMC_OxRdtase_N"/>
</dbReference>
<dbReference type="SUPFAM" id="SSF51905">
    <property type="entry name" value="FAD/NAD(P)-binding domain"/>
    <property type="match status" value="1"/>
</dbReference>
<evidence type="ECO:0000313" key="9">
    <source>
        <dbReference type="Proteomes" id="UP000294164"/>
    </source>
</evidence>
<feature type="binding site" evidence="5">
    <location>
        <position position="228"/>
    </location>
    <ligand>
        <name>FAD</name>
        <dbReference type="ChEBI" id="CHEBI:57692"/>
    </ligand>
</feature>
<name>A0A4Q8M739_9GAMM</name>
<comment type="caution">
    <text evidence="8">The sequence shown here is derived from an EMBL/GenBank/DDBJ whole genome shotgun (WGS) entry which is preliminary data.</text>
</comment>
<evidence type="ECO:0000256" key="5">
    <source>
        <dbReference type="PIRSR" id="PIRSR000137-2"/>
    </source>
</evidence>
<dbReference type="EMBL" id="SHMG01000003">
    <property type="protein sequence ID" value="TAA44549.1"/>
    <property type="molecule type" value="Genomic_DNA"/>
</dbReference>
<dbReference type="Pfam" id="PF00732">
    <property type="entry name" value="GMC_oxred_N"/>
    <property type="match status" value="1"/>
</dbReference>
<dbReference type="InterPro" id="IPR007867">
    <property type="entry name" value="GMC_OxRtase_C"/>
</dbReference>
<evidence type="ECO:0000256" key="3">
    <source>
        <dbReference type="ARBA" id="ARBA00022630"/>
    </source>
</evidence>
<comment type="cofactor">
    <cofactor evidence="1 5">
        <name>FAD</name>
        <dbReference type="ChEBI" id="CHEBI:57692"/>
    </cofactor>
</comment>
<dbReference type="Pfam" id="PF05199">
    <property type="entry name" value="GMC_oxred_C"/>
    <property type="match status" value="1"/>
</dbReference>
<dbReference type="InterPro" id="IPR036188">
    <property type="entry name" value="FAD/NAD-bd_sf"/>
</dbReference>
<evidence type="ECO:0000256" key="1">
    <source>
        <dbReference type="ARBA" id="ARBA00001974"/>
    </source>
</evidence>
<reference evidence="8 9" key="1">
    <citation type="submission" date="2019-02" db="EMBL/GenBank/DDBJ databases">
        <title>WGS of Pseudoxanthomonas species novum from clinical isolates.</title>
        <authorList>
            <person name="Bernier A.-M."/>
            <person name="Bernard K."/>
            <person name="Vachon A."/>
        </authorList>
    </citation>
    <scope>NUCLEOTIDE SEQUENCE [LARGE SCALE GENOMIC DNA]</scope>
    <source>
        <strain evidence="8 9">NML130969</strain>
    </source>
</reference>
<keyword evidence="4 5" id="KW-0274">FAD</keyword>
<dbReference type="GO" id="GO:0016614">
    <property type="term" value="F:oxidoreductase activity, acting on CH-OH group of donors"/>
    <property type="evidence" value="ECO:0007669"/>
    <property type="project" value="InterPro"/>
</dbReference>
<sequence length="564" mass="60662">MTQVFDEVIVGGGSAGCVLANRLSTHPARCVLLVEAGIDTPPGQVPEALLDSYPMALFHGERYIWPGLSASTTRAADGRVLSRAYEQGRVMGGGSSINVQAANRGLPRDYDAWAALGAEGWDWDGVLPYFRKLERDLDCDGPLHGRDGPIPIRRIRPQAFPPYATAVTQALSASGLSMRLDQNGDFEDGLFPPAFSNEHDRRVSSATGYLDASVRARRNLAIRANTRVVGLKFEGRRVVGVELERDGVRELVYAGRVSLTAGALQSPALLMRAGVGDGQALAALGIQVIANRPGVGRNLHDHPALTLCQYLPRALRLPPSYRRASFVAMRYSSCIEGGGASDMYLTASARAGWHALGQRLSLFFLWCNQPHSQGRVQLVSASPDDYPKVDLNLLSAPADLQRMMHGVRQLVRLAVCEALNPDIDDLFPAGFTPAIKQLSAVTRRNALLTGLLGALLDVPASLRHRVLRRVMNGGRSLASVLGDDAQLEAFVRANVFGVWHASGTCRMGRADDPSAVVDPAGKVIGVDNLYVADASVMPRLPSANTNIPTIMIAEKIADGMRKAV</sequence>
<dbReference type="Gene3D" id="3.30.410.40">
    <property type="match status" value="2"/>
</dbReference>
<dbReference type="Proteomes" id="UP000294164">
    <property type="component" value="Unassembled WGS sequence"/>
</dbReference>